<organism evidence="1 2">
    <name type="scientific">Halococcus hamelinensis 100A6</name>
    <dbReference type="NCBI Taxonomy" id="1132509"/>
    <lineage>
        <taxon>Archaea</taxon>
        <taxon>Methanobacteriati</taxon>
        <taxon>Methanobacteriota</taxon>
        <taxon>Stenosarchaea group</taxon>
        <taxon>Halobacteria</taxon>
        <taxon>Halobacteriales</taxon>
        <taxon>Halococcaceae</taxon>
        <taxon>Halococcus</taxon>
    </lineage>
</organism>
<accession>M0LT42</accession>
<sequence>MQLRRSEFERIRTVLSETGVTEPLTAREIHDLLRANGEELDSPHQVATVLGRRSETGDVEVLHDRPYRYLIRDEAN</sequence>
<evidence type="ECO:0000313" key="2">
    <source>
        <dbReference type="Proteomes" id="UP000011566"/>
    </source>
</evidence>
<keyword evidence="2" id="KW-1185">Reference proteome</keyword>
<gene>
    <name evidence="1" type="ORF">C447_14034</name>
</gene>
<evidence type="ECO:0000313" key="1">
    <source>
        <dbReference type="EMBL" id="EMA36732.1"/>
    </source>
</evidence>
<dbReference type="eggNOG" id="arCOG06369">
    <property type="taxonomic scope" value="Archaea"/>
</dbReference>
<dbReference type="EMBL" id="AOMB01000040">
    <property type="protein sequence ID" value="EMA36732.1"/>
    <property type="molecule type" value="Genomic_DNA"/>
</dbReference>
<dbReference type="Proteomes" id="UP000011566">
    <property type="component" value="Unassembled WGS sequence"/>
</dbReference>
<dbReference type="RefSeq" id="WP_007694996.1">
    <property type="nucleotide sequence ID" value="NZ_AJRK01000353.1"/>
</dbReference>
<name>M0LT42_9EURY</name>
<protein>
    <submittedName>
        <fullName evidence="1">Uncharacterized protein</fullName>
    </submittedName>
</protein>
<dbReference type="PATRIC" id="fig|1132509.6.peg.3280"/>
<dbReference type="OrthoDB" id="210390at2157"/>
<reference evidence="1 2" key="1">
    <citation type="journal article" date="2014" name="PLoS Genet.">
        <title>Phylogenetically driven sequencing of extremely halophilic archaea reveals strategies for static and dynamic osmo-response.</title>
        <authorList>
            <person name="Becker E.A."/>
            <person name="Seitzer P.M."/>
            <person name="Tritt A."/>
            <person name="Larsen D."/>
            <person name="Krusor M."/>
            <person name="Yao A.I."/>
            <person name="Wu D."/>
            <person name="Madern D."/>
            <person name="Eisen J.A."/>
            <person name="Darling A.E."/>
            <person name="Facciotti M.T."/>
        </authorList>
    </citation>
    <scope>NUCLEOTIDE SEQUENCE [LARGE SCALE GENOMIC DNA]</scope>
    <source>
        <strain evidence="1 2">100A6</strain>
    </source>
</reference>
<dbReference type="AlphaFoldDB" id="M0LT42"/>
<comment type="caution">
    <text evidence="1">The sequence shown here is derived from an EMBL/GenBank/DDBJ whole genome shotgun (WGS) entry which is preliminary data.</text>
</comment>
<proteinExistence type="predicted"/>